<dbReference type="Proteomes" id="UP000286947">
    <property type="component" value="Unassembled WGS sequence"/>
</dbReference>
<feature type="chain" id="PRO_5019322939" evidence="2">
    <location>
        <begin position="27"/>
        <end position="134"/>
    </location>
</feature>
<proteinExistence type="predicted"/>
<evidence type="ECO:0000313" key="4">
    <source>
        <dbReference type="Proteomes" id="UP000286947"/>
    </source>
</evidence>
<feature type="compositionally biased region" description="Low complexity" evidence="1">
    <location>
        <begin position="39"/>
        <end position="51"/>
    </location>
</feature>
<feature type="region of interest" description="Disordered" evidence="1">
    <location>
        <begin position="98"/>
        <end position="134"/>
    </location>
</feature>
<name>A0A433SG73_9BURK</name>
<evidence type="ECO:0000256" key="1">
    <source>
        <dbReference type="SAM" id="MobiDB-lite"/>
    </source>
</evidence>
<gene>
    <name evidence="3" type="ORF">CUZ56_00162</name>
</gene>
<comment type="caution">
    <text evidence="3">The sequence shown here is derived from an EMBL/GenBank/DDBJ whole genome shotgun (WGS) entry which is preliminary data.</text>
</comment>
<sequence length="134" mass="14675" precursor="true">MQTGSLLKWMQSAFVLLMLCAAGSWANAQSFGVIRDESSSSSSSSSNRSSSYGNVYTERSYGGSSGSFYVDSDGRFMIQGGTYYPDYGYPGYARPPGYYGPGYHHGRPPHRPPPQSSQPRPRTDFRALPSPHGR</sequence>
<evidence type="ECO:0000313" key="3">
    <source>
        <dbReference type="EMBL" id="RUS67686.1"/>
    </source>
</evidence>
<feature type="signal peptide" evidence="2">
    <location>
        <begin position="1"/>
        <end position="26"/>
    </location>
</feature>
<accession>A0A433SG73</accession>
<reference evidence="3 4" key="1">
    <citation type="submission" date="2018-01" db="EMBL/GenBank/DDBJ databases">
        <title>Saezia sanguinis gen. nov., sp. nov., in the order Burkholderiales isolated from human blood.</title>
        <authorList>
            <person name="Medina-Pascual M.J."/>
            <person name="Valdezate S."/>
            <person name="Monzon S."/>
            <person name="Cuesta I."/>
            <person name="Carrasco G."/>
            <person name="Villalon P."/>
            <person name="Saez-Nieto J.A."/>
        </authorList>
    </citation>
    <scope>NUCLEOTIDE SEQUENCE [LARGE SCALE GENOMIC DNA]</scope>
    <source>
        <strain evidence="3 4">CNM695-12</strain>
    </source>
</reference>
<protein>
    <submittedName>
        <fullName evidence="3">Uncharacterized protein</fullName>
    </submittedName>
</protein>
<dbReference type="AlphaFoldDB" id="A0A433SG73"/>
<keyword evidence="4" id="KW-1185">Reference proteome</keyword>
<evidence type="ECO:0000256" key="2">
    <source>
        <dbReference type="SAM" id="SignalP"/>
    </source>
</evidence>
<feature type="region of interest" description="Disordered" evidence="1">
    <location>
        <begin position="36"/>
        <end position="64"/>
    </location>
</feature>
<organism evidence="3 4">
    <name type="scientific">Saezia sanguinis</name>
    <dbReference type="NCBI Taxonomy" id="1965230"/>
    <lineage>
        <taxon>Bacteria</taxon>
        <taxon>Pseudomonadati</taxon>
        <taxon>Pseudomonadota</taxon>
        <taxon>Betaproteobacteria</taxon>
        <taxon>Burkholderiales</taxon>
        <taxon>Saeziaceae</taxon>
        <taxon>Saezia</taxon>
    </lineage>
</organism>
<keyword evidence="2" id="KW-0732">Signal</keyword>
<dbReference type="EMBL" id="PQSP01000001">
    <property type="protein sequence ID" value="RUS67686.1"/>
    <property type="molecule type" value="Genomic_DNA"/>
</dbReference>